<evidence type="ECO:0000313" key="3">
    <source>
        <dbReference type="EMBL" id="MBN7774317.1"/>
    </source>
</evidence>
<protein>
    <submittedName>
        <fullName evidence="3">Zinc-ribbon domain-containing protein</fullName>
    </submittedName>
</protein>
<dbReference type="RefSeq" id="WP_206583159.1">
    <property type="nucleotide sequence ID" value="NZ_JAFJZZ010000008.1"/>
</dbReference>
<name>A0A939DAN2_CLOAM</name>
<accession>A0A939DAN2</accession>
<evidence type="ECO:0000313" key="4">
    <source>
        <dbReference type="Proteomes" id="UP000664545"/>
    </source>
</evidence>
<dbReference type="EMBL" id="JAFJZZ010000008">
    <property type="protein sequence ID" value="MBN7774317.1"/>
    <property type="molecule type" value="Genomic_DNA"/>
</dbReference>
<sequence length="58" mass="6813">MADKTITCKDCGAEFTFTESEQAFYKEKGFENEPQRCPSCRSARKQQQRNNRNNGNRY</sequence>
<feature type="domain" description="Probable zinc-binding" evidence="2">
    <location>
        <begin position="2"/>
        <end position="48"/>
    </location>
</feature>
<dbReference type="InterPro" id="IPR025306">
    <property type="entry name" value="Zn-bnd_dom_prob"/>
</dbReference>
<organism evidence="3 4">
    <name type="scientific">Clostridium aminobutyricum</name>
    <dbReference type="NCBI Taxonomy" id="33953"/>
    <lineage>
        <taxon>Bacteria</taxon>
        <taxon>Bacillati</taxon>
        <taxon>Bacillota</taxon>
        <taxon>Clostridia</taxon>
        <taxon>Eubacteriales</taxon>
        <taxon>Clostridiaceae</taxon>
        <taxon>Clostridium</taxon>
    </lineage>
</organism>
<keyword evidence="4" id="KW-1185">Reference proteome</keyword>
<proteinExistence type="predicted"/>
<evidence type="ECO:0000259" key="2">
    <source>
        <dbReference type="Pfam" id="PF13451"/>
    </source>
</evidence>
<comment type="caution">
    <text evidence="3">The sequence shown here is derived from an EMBL/GenBank/DDBJ whole genome shotgun (WGS) entry which is preliminary data.</text>
</comment>
<gene>
    <name evidence="3" type="ORF">JYB65_13205</name>
</gene>
<dbReference type="AlphaFoldDB" id="A0A939DAN2"/>
<evidence type="ECO:0000256" key="1">
    <source>
        <dbReference type="SAM" id="MobiDB-lite"/>
    </source>
</evidence>
<reference evidence="3" key="1">
    <citation type="submission" date="2021-02" db="EMBL/GenBank/DDBJ databases">
        <title>Abyssanaerobacter marinus gen.nov., sp., nov, anaerobic bacterium isolated from the Onnuri vent field of Indian Ocean and suggestion of Mogibacteriaceae fam. nov., and proposal of reclassification of ambiguous this family's genus member.</title>
        <authorList>
            <person name="Kim Y.J."/>
            <person name="Yang J.-A."/>
        </authorList>
    </citation>
    <scope>NUCLEOTIDE SEQUENCE</scope>
    <source>
        <strain evidence="3">DSM 2634</strain>
    </source>
</reference>
<dbReference type="Pfam" id="PF13451">
    <property type="entry name" value="zf_Tbcl"/>
    <property type="match status" value="1"/>
</dbReference>
<feature type="region of interest" description="Disordered" evidence="1">
    <location>
        <begin position="32"/>
        <end position="58"/>
    </location>
</feature>
<dbReference type="Proteomes" id="UP000664545">
    <property type="component" value="Unassembled WGS sequence"/>
</dbReference>
<feature type="compositionally biased region" description="Low complexity" evidence="1">
    <location>
        <begin position="48"/>
        <end position="58"/>
    </location>
</feature>